<evidence type="ECO:0000256" key="1">
    <source>
        <dbReference type="SAM" id="MobiDB-lite"/>
    </source>
</evidence>
<accession>A0ABM5FAD3</accession>
<dbReference type="PANTHER" id="PTHR15344">
    <property type="entry name" value="CDC42 EFFECTOR PROTEIN BORG"/>
    <property type="match status" value="1"/>
</dbReference>
<dbReference type="RefSeq" id="XP_072842367.1">
    <property type="nucleotide sequence ID" value="XM_072986266.1"/>
</dbReference>
<dbReference type="Proteomes" id="UP001652642">
    <property type="component" value="Chromosome 1"/>
</dbReference>
<reference evidence="3" key="1">
    <citation type="submission" date="2025-05" db="UniProtKB">
        <authorList>
            <consortium name="RefSeq"/>
        </authorList>
    </citation>
    <scope>NUCLEOTIDE SEQUENCE [LARGE SCALE GENOMIC DNA]</scope>
</reference>
<dbReference type="GeneID" id="110080103"/>
<dbReference type="InterPro" id="IPR051296">
    <property type="entry name" value="Cdc42_Effector_BORG/CEP"/>
</dbReference>
<evidence type="ECO:0000313" key="4">
    <source>
        <dbReference type="RefSeq" id="XP_072842367.1"/>
    </source>
</evidence>
<keyword evidence="3" id="KW-1185">Reference proteome</keyword>
<proteinExistence type="predicted"/>
<protein>
    <submittedName>
        <fullName evidence="4">Uncharacterized protein C15orf62 homolog, mitochondrial</fullName>
    </submittedName>
</protein>
<dbReference type="PANTHER" id="PTHR15344:SF8">
    <property type="entry name" value="GENE 14137-RELATED"/>
    <property type="match status" value="1"/>
</dbReference>
<reference evidence="4" key="2">
    <citation type="submission" date="2025-08" db="UniProtKB">
        <authorList>
            <consortium name="RefSeq"/>
        </authorList>
    </citation>
    <scope>IDENTIFICATION</scope>
</reference>
<evidence type="ECO:0000259" key="2">
    <source>
        <dbReference type="Pfam" id="PF14957"/>
    </source>
</evidence>
<feature type="compositionally biased region" description="Polar residues" evidence="1">
    <location>
        <begin position="97"/>
        <end position="117"/>
    </location>
</feature>
<feature type="domain" description="Cdc42 effector-like" evidence="2">
    <location>
        <begin position="75"/>
        <end position="171"/>
    </location>
</feature>
<sequence length="177" mass="19904">MDTWRRGSIRSPGFFKRLSFRRNKKLGSQVIILNHNSQTLDTSGQYHKKELLRDLKGKSDYLSCQSEQNLAAKPPPKPPRLYLDSTSCPNIIDHTDSPSPELSFPNASHQSHKATQTPPDLFCKNQALNWDPADATSWHGKPLPDPSDPFLSFKLDFGPSLLDDILQALGKQNLLLN</sequence>
<evidence type="ECO:0000313" key="3">
    <source>
        <dbReference type="Proteomes" id="UP001652642"/>
    </source>
</evidence>
<dbReference type="InterPro" id="IPR029273">
    <property type="entry name" value="Cdc42_effect-like"/>
</dbReference>
<dbReference type="Pfam" id="PF14957">
    <property type="entry name" value="BORG_CEP"/>
    <property type="match status" value="1"/>
</dbReference>
<feature type="region of interest" description="Disordered" evidence="1">
    <location>
        <begin position="67"/>
        <end position="117"/>
    </location>
</feature>
<name>A0ABM5FAD3_9SAUR</name>
<organism evidence="3 4">
    <name type="scientific">Pogona vitticeps</name>
    <name type="common">central bearded dragon</name>
    <dbReference type="NCBI Taxonomy" id="103695"/>
    <lineage>
        <taxon>Eukaryota</taxon>
        <taxon>Metazoa</taxon>
        <taxon>Chordata</taxon>
        <taxon>Craniata</taxon>
        <taxon>Vertebrata</taxon>
        <taxon>Euteleostomi</taxon>
        <taxon>Lepidosauria</taxon>
        <taxon>Squamata</taxon>
        <taxon>Bifurcata</taxon>
        <taxon>Unidentata</taxon>
        <taxon>Episquamata</taxon>
        <taxon>Toxicofera</taxon>
        <taxon>Iguania</taxon>
        <taxon>Acrodonta</taxon>
        <taxon>Agamidae</taxon>
        <taxon>Amphibolurinae</taxon>
        <taxon>Pogona</taxon>
    </lineage>
</organism>
<gene>
    <name evidence="4" type="primary">C1H15orf62</name>
</gene>